<evidence type="ECO:0000256" key="7">
    <source>
        <dbReference type="ARBA" id="ARBA00023136"/>
    </source>
</evidence>
<keyword evidence="5 8" id="KW-0965">Cell junction</keyword>
<evidence type="ECO:0000256" key="2">
    <source>
        <dbReference type="ARBA" id="ARBA00022427"/>
    </source>
</evidence>
<dbReference type="GO" id="GO:0005923">
    <property type="term" value="C:bicellular tight junction"/>
    <property type="evidence" value="ECO:0007669"/>
    <property type="project" value="UniProtKB-SubCell"/>
</dbReference>
<accession>A0A9B0TWZ2</accession>
<dbReference type="Gene3D" id="1.20.140.150">
    <property type="match status" value="1"/>
</dbReference>
<feature type="chain" id="PRO_5039117140" description="Claudin" evidence="9">
    <location>
        <begin position="21"/>
        <end position="220"/>
    </location>
</feature>
<evidence type="ECO:0000256" key="4">
    <source>
        <dbReference type="ARBA" id="ARBA00022692"/>
    </source>
</evidence>
<keyword evidence="10" id="KW-1185">Reference proteome</keyword>
<dbReference type="GO" id="GO:0005198">
    <property type="term" value="F:structural molecule activity"/>
    <property type="evidence" value="ECO:0007669"/>
    <property type="project" value="InterPro"/>
</dbReference>
<dbReference type="GO" id="GO:0005886">
    <property type="term" value="C:plasma membrane"/>
    <property type="evidence" value="ECO:0007669"/>
    <property type="project" value="UniProtKB-SubCell"/>
</dbReference>
<dbReference type="RefSeq" id="XP_006868510.1">
    <property type="nucleotide sequence ID" value="XM_006868448.1"/>
</dbReference>
<sequence>MASAALQLFAFGLALSGVSGVLTATLLPNWLVHVDRGSGIITALVQLQGLWLDCTWYSTGVLSCSSKDSVLSLPGHVQAARAAMVLACILSALGACTSTVGMTCTRLGGDRKTKRHAALVASVCLQVAGVSGLIPTVWYTKEIIANFVDLAVPESNKQEPGGAVYVGFISAVLLLVSGVIFCTSYVQERPQAWLHQPRWQNTMSATQLETNSAYHLKDYV</sequence>
<reference evidence="11" key="1">
    <citation type="submission" date="2025-08" db="UniProtKB">
        <authorList>
            <consortium name="RefSeq"/>
        </authorList>
    </citation>
    <scope>IDENTIFICATION</scope>
    <source>
        <tissue evidence="11">Spleen</tissue>
    </source>
</reference>
<keyword evidence="7 8" id="KW-0472">Membrane</keyword>
<dbReference type="PROSITE" id="PS01346">
    <property type="entry name" value="CLAUDIN"/>
    <property type="match status" value="1"/>
</dbReference>
<name>A0A9B0TWZ2_CHRAS</name>
<keyword evidence="2 8" id="KW-0796">Tight junction</keyword>
<evidence type="ECO:0000256" key="1">
    <source>
        <dbReference type="ARBA" id="ARBA00008295"/>
    </source>
</evidence>
<comment type="function">
    <text evidence="8">Claudins function as major constituents of the tight junction complexes that regulate the permeability of epithelia.</text>
</comment>
<keyword evidence="3 8" id="KW-1003">Cell membrane</keyword>
<dbReference type="Pfam" id="PF00822">
    <property type="entry name" value="PMP22_Claudin"/>
    <property type="match status" value="1"/>
</dbReference>
<feature type="transmembrane region" description="Helical" evidence="8">
    <location>
        <begin position="163"/>
        <end position="186"/>
    </location>
</feature>
<gene>
    <name evidence="11" type="primary">CLDN20</name>
</gene>
<evidence type="ECO:0000256" key="6">
    <source>
        <dbReference type="ARBA" id="ARBA00022989"/>
    </source>
</evidence>
<evidence type="ECO:0000313" key="10">
    <source>
        <dbReference type="Proteomes" id="UP000504623"/>
    </source>
</evidence>
<feature type="transmembrane region" description="Helical" evidence="8">
    <location>
        <begin position="82"/>
        <end position="105"/>
    </location>
</feature>
<feature type="transmembrane region" description="Helical" evidence="8">
    <location>
        <begin position="117"/>
        <end position="139"/>
    </location>
</feature>
<evidence type="ECO:0000256" key="9">
    <source>
        <dbReference type="SAM" id="SignalP"/>
    </source>
</evidence>
<organism evidence="10 11">
    <name type="scientific">Chrysochloris asiatica</name>
    <name type="common">Cape golden mole</name>
    <dbReference type="NCBI Taxonomy" id="185453"/>
    <lineage>
        <taxon>Eukaryota</taxon>
        <taxon>Metazoa</taxon>
        <taxon>Chordata</taxon>
        <taxon>Craniata</taxon>
        <taxon>Vertebrata</taxon>
        <taxon>Euteleostomi</taxon>
        <taxon>Mammalia</taxon>
        <taxon>Eutheria</taxon>
        <taxon>Afrotheria</taxon>
        <taxon>Chrysochloridae</taxon>
        <taxon>Chrysochlorinae</taxon>
        <taxon>Chrysochloris</taxon>
    </lineage>
</organism>
<feature type="signal peptide" evidence="9">
    <location>
        <begin position="1"/>
        <end position="20"/>
    </location>
</feature>
<evidence type="ECO:0000313" key="11">
    <source>
        <dbReference type="RefSeq" id="XP_006868510.1"/>
    </source>
</evidence>
<comment type="caution">
    <text evidence="8">Lacks conserved residue(s) required for the propagation of feature annotation.</text>
</comment>
<comment type="subcellular location">
    <subcellularLocation>
        <location evidence="8">Cell junction</location>
        <location evidence="8">Tight junction</location>
    </subcellularLocation>
    <subcellularLocation>
        <location evidence="8">Cell membrane</location>
        <topology evidence="8">Multi-pass membrane protein</topology>
    </subcellularLocation>
</comment>
<dbReference type="GeneID" id="102823735"/>
<keyword evidence="4 8" id="KW-0812">Transmembrane</keyword>
<keyword evidence="9" id="KW-0732">Signal</keyword>
<dbReference type="CTD" id="49861"/>
<dbReference type="InterPro" id="IPR004031">
    <property type="entry name" value="PMP22/EMP/MP20/Claudin"/>
</dbReference>
<dbReference type="PRINTS" id="PR01077">
    <property type="entry name" value="CLAUDIN"/>
</dbReference>
<comment type="similarity">
    <text evidence="1 8">Belongs to the claudin family.</text>
</comment>
<keyword evidence="6 8" id="KW-1133">Transmembrane helix</keyword>
<protein>
    <recommendedName>
        <fullName evidence="8">Claudin</fullName>
    </recommendedName>
</protein>
<evidence type="ECO:0000256" key="5">
    <source>
        <dbReference type="ARBA" id="ARBA00022949"/>
    </source>
</evidence>
<proteinExistence type="inferred from homology"/>
<dbReference type="PANTHER" id="PTHR12002">
    <property type="entry name" value="CLAUDIN"/>
    <property type="match status" value="1"/>
</dbReference>
<dbReference type="OrthoDB" id="9827234at2759"/>
<dbReference type="InterPro" id="IPR017974">
    <property type="entry name" value="Claudin_CS"/>
</dbReference>
<dbReference type="Proteomes" id="UP000504623">
    <property type="component" value="Unplaced"/>
</dbReference>
<evidence type="ECO:0000256" key="8">
    <source>
        <dbReference type="RuleBase" id="RU060637"/>
    </source>
</evidence>
<dbReference type="AlphaFoldDB" id="A0A9B0TWZ2"/>
<dbReference type="InterPro" id="IPR006187">
    <property type="entry name" value="Claudin"/>
</dbReference>
<evidence type="ECO:0000256" key="3">
    <source>
        <dbReference type="ARBA" id="ARBA00022475"/>
    </source>
</evidence>